<gene>
    <name evidence="1" type="ORF">NO1_1229</name>
</gene>
<organism evidence="1 2">
    <name type="scientific">Termititenax aidoneus</name>
    <dbReference type="NCBI Taxonomy" id="2218524"/>
    <lineage>
        <taxon>Bacteria</taxon>
        <taxon>Bacillati</taxon>
        <taxon>Candidatus Margulisiibacteriota</taxon>
        <taxon>Candidatus Termititenacia</taxon>
        <taxon>Candidatus Termititenacales</taxon>
        <taxon>Candidatus Termititenacaceae</taxon>
        <taxon>Candidatus Termititenax</taxon>
    </lineage>
</organism>
<proteinExistence type="predicted"/>
<evidence type="ECO:0000313" key="2">
    <source>
        <dbReference type="Proteomes" id="UP000269352"/>
    </source>
</evidence>
<dbReference type="EMBL" id="BGZN01000025">
    <property type="protein sequence ID" value="GBR73979.1"/>
    <property type="molecule type" value="Genomic_DNA"/>
</dbReference>
<reference evidence="1 2" key="1">
    <citation type="journal article" date="2019" name="ISME J.">
        <title>Genome analyses of uncultured TG2/ZB3 bacteria in 'Margulisbacteria' specifically attached to ectosymbiotic spirochetes of protists in the termite gut.</title>
        <authorList>
            <person name="Utami Y.D."/>
            <person name="Kuwahara H."/>
            <person name="Igai K."/>
            <person name="Murakami T."/>
            <person name="Sugaya K."/>
            <person name="Morikawa T."/>
            <person name="Nagura Y."/>
            <person name="Yuki M."/>
            <person name="Deevong P."/>
            <person name="Inoue T."/>
            <person name="Kihara K."/>
            <person name="Lo N."/>
            <person name="Yamada A."/>
            <person name="Ohkuma M."/>
            <person name="Hongoh Y."/>
        </authorList>
    </citation>
    <scope>NUCLEOTIDE SEQUENCE [LARGE SCALE GENOMIC DNA]</scope>
    <source>
        <strain evidence="1">NkOx7-01</strain>
    </source>
</reference>
<keyword evidence="2" id="KW-1185">Reference proteome</keyword>
<name>A0A388TB67_TERA1</name>
<comment type="caution">
    <text evidence="1">The sequence shown here is derived from an EMBL/GenBank/DDBJ whole genome shotgun (WGS) entry which is preliminary data.</text>
</comment>
<dbReference type="Proteomes" id="UP000269352">
    <property type="component" value="Unassembled WGS sequence"/>
</dbReference>
<accession>A0A388TB67</accession>
<sequence length="101" mass="11631">MRGSNATALPKLLEIKSQNLKQKNQCGVWESMLAITKEQIKKIHVAIRDLAAERRMSPEFAKDYFKRKFWNNSDISIADLSVDQASFFIEQLESQRGVLCQ</sequence>
<evidence type="ECO:0000313" key="1">
    <source>
        <dbReference type="EMBL" id="GBR73979.1"/>
    </source>
</evidence>
<dbReference type="AlphaFoldDB" id="A0A388TB67"/>
<protein>
    <submittedName>
        <fullName evidence="1">Uncharacterized protein</fullName>
    </submittedName>
</protein>